<evidence type="ECO:0000256" key="5">
    <source>
        <dbReference type="SAM" id="MobiDB-lite"/>
    </source>
</evidence>
<dbReference type="Pfam" id="PF09811">
    <property type="entry name" value="Yae1_N"/>
    <property type="match status" value="1"/>
</dbReference>
<protein>
    <recommendedName>
        <fullName evidence="6">Essential protein Yae1 N-terminal domain-containing protein</fullName>
    </recommendedName>
</protein>
<organism evidence="7 8">
    <name type="scientific">Zizania palustris</name>
    <name type="common">Northern wild rice</name>
    <dbReference type="NCBI Taxonomy" id="103762"/>
    <lineage>
        <taxon>Eukaryota</taxon>
        <taxon>Viridiplantae</taxon>
        <taxon>Streptophyta</taxon>
        <taxon>Embryophyta</taxon>
        <taxon>Tracheophyta</taxon>
        <taxon>Spermatophyta</taxon>
        <taxon>Magnoliopsida</taxon>
        <taxon>Liliopsida</taxon>
        <taxon>Poales</taxon>
        <taxon>Poaceae</taxon>
        <taxon>BOP clade</taxon>
        <taxon>Oryzoideae</taxon>
        <taxon>Oryzeae</taxon>
        <taxon>Zizaniinae</taxon>
        <taxon>Zizania</taxon>
    </lineage>
</organism>
<evidence type="ECO:0000256" key="3">
    <source>
        <dbReference type="ARBA" id="ARBA00022490"/>
    </source>
</evidence>
<reference evidence="7" key="2">
    <citation type="submission" date="2021-02" db="EMBL/GenBank/DDBJ databases">
        <authorList>
            <person name="Kimball J.A."/>
            <person name="Haas M.W."/>
            <person name="Macchietto M."/>
            <person name="Kono T."/>
            <person name="Duquette J."/>
            <person name="Shao M."/>
        </authorList>
    </citation>
    <scope>NUCLEOTIDE SEQUENCE</scope>
    <source>
        <tissue evidence="7">Fresh leaf tissue</tissue>
    </source>
</reference>
<feature type="domain" description="Essential protein Yae1 N-terminal" evidence="6">
    <location>
        <begin position="206"/>
        <end position="243"/>
    </location>
</feature>
<dbReference type="OrthoDB" id="20086at2759"/>
<proteinExistence type="predicted"/>
<gene>
    <name evidence="7" type="ORF">GUJ93_ZPchr0007g4305</name>
</gene>
<evidence type="ECO:0000256" key="2">
    <source>
        <dbReference type="ARBA" id="ARBA00004496"/>
    </source>
</evidence>
<evidence type="ECO:0000313" key="7">
    <source>
        <dbReference type="EMBL" id="KAG8079083.1"/>
    </source>
</evidence>
<keyword evidence="4" id="KW-0539">Nucleus</keyword>
<comment type="subcellular location">
    <subcellularLocation>
        <location evidence="2">Cytoplasm</location>
    </subcellularLocation>
    <subcellularLocation>
        <location evidence="1">Nucleus</location>
    </subcellularLocation>
</comment>
<dbReference type="PANTHER" id="PTHR18829:SF0">
    <property type="entry name" value="PROTEIN YAE1 HOMOLOG"/>
    <property type="match status" value="1"/>
</dbReference>
<dbReference type="GO" id="GO:0005737">
    <property type="term" value="C:cytoplasm"/>
    <property type="evidence" value="ECO:0007669"/>
    <property type="project" value="UniProtKB-SubCell"/>
</dbReference>
<dbReference type="Proteomes" id="UP000729402">
    <property type="component" value="Unassembled WGS sequence"/>
</dbReference>
<keyword evidence="3" id="KW-0963">Cytoplasm</keyword>
<reference evidence="7" key="1">
    <citation type="journal article" date="2021" name="bioRxiv">
        <title>Whole Genome Assembly and Annotation of Northern Wild Rice, Zizania palustris L., Supports a Whole Genome Duplication in the Zizania Genus.</title>
        <authorList>
            <person name="Haas M."/>
            <person name="Kono T."/>
            <person name="Macchietto M."/>
            <person name="Millas R."/>
            <person name="McGilp L."/>
            <person name="Shao M."/>
            <person name="Duquette J."/>
            <person name="Hirsch C.N."/>
            <person name="Kimball J."/>
        </authorList>
    </citation>
    <scope>NUCLEOTIDE SEQUENCE</scope>
    <source>
        <tissue evidence="7">Fresh leaf tissue</tissue>
    </source>
</reference>
<dbReference type="PANTHER" id="PTHR18829">
    <property type="entry name" value="PROTEIN YAE1 HOMOLOG"/>
    <property type="match status" value="1"/>
</dbReference>
<keyword evidence="8" id="KW-1185">Reference proteome</keyword>
<name>A0A8J5W4P2_ZIZPA</name>
<evidence type="ECO:0000256" key="4">
    <source>
        <dbReference type="ARBA" id="ARBA00023242"/>
    </source>
</evidence>
<dbReference type="InterPro" id="IPR019191">
    <property type="entry name" value="Essential_protein_Yae1_N"/>
</dbReference>
<evidence type="ECO:0000256" key="1">
    <source>
        <dbReference type="ARBA" id="ARBA00004123"/>
    </source>
</evidence>
<sequence length="341" mass="36835">MNGKRSYLAHHFMALAHLWASRFQPILLPSPIRQSPRRLAVDGTTSPEGPVDRGPRTAELTPADPDATTSHTPTPPTAHARRDAAALTCGPAPVVLASTLRPSTPPLHRGPQHPLARRHANRGAFAPVASSMAGSEGVSGLRVSLGELRIQASSSKESEISLLGNAVDHVAAADDEIWDDASDSPGHGSTLDREWVHRQNQFCKMGYRDGIAEGQKDIAQEGFNVGFVQSVHAGYKWGLVRGITSALASLPDSLKEQVLPNVQCRGKLQDLQNSVQEISAEDALQMFHVNILQSRHSSEESHVTSNRATNSSMLQSLSKDLVLLLRECPDMKASEELARDS</sequence>
<evidence type="ECO:0000259" key="6">
    <source>
        <dbReference type="Pfam" id="PF09811"/>
    </source>
</evidence>
<dbReference type="AlphaFoldDB" id="A0A8J5W4P2"/>
<accession>A0A8J5W4P2</accession>
<feature type="region of interest" description="Disordered" evidence="5">
    <location>
        <begin position="37"/>
        <end position="83"/>
    </location>
</feature>
<feature type="compositionally biased region" description="Low complexity" evidence="5">
    <location>
        <begin position="61"/>
        <end position="72"/>
    </location>
</feature>
<comment type="caution">
    <text evidence="7">The sequence shown here is derived from an EMBL/GenBank/DDBJ whole genome shotgun (WGS) entry which is preliminary data.</text>
</comment>
<dbReference type="EMBL" id="JAAALK010000282">
    <property type="protein sequence ID" value="KAG8079083.1"/>
    <property type="molecule type" value="Genomic_DNA"/>
</dbReference>
<evidence type="ECO:0000313" key="8">
    <source>
        <dbReference type="Proteomes" id="UP000729402"/>
    </source>
</evidence>
<dbReference type="InterPro" id="IPR038881">
    <property type="entry name" value="Yae1-like"/>
</dbReference>
<dbReference type="GO" id="GO:0005634">
    <property type="term" value="C:nucleus"/>
    <property type="evidence" value="ECO:0007669"/>
    <property type="project" value="UniProtKB-SubCell"/>
</dbReference>